<dbReference type="Proteomes" id="UP000318693">
    <property type="component" value="Unassembled WGS sequence"/>
</dbReference>
<reference evidence="2 3" key="1">
    <citation type="submission" date="2019-07" db="EMBL/GenBank/DDBJ databases">
        <title>Georgenia wutianyii sp. nov. and Georgenia *** sp. nov. isolated from plateau pika (Ochotona curzoniae) in the Qinghai-Tibet plateau of China.</title>
        <authorList>
            <person name="Tian Z."/>
        </authorList>
    </citation>
    <scope>NUCLEOTIDE SEQUENCE [LARGE SCALE GENOMIC DNA]</scope>
    <source>
        <strain evidence="2 3">Z446</strain>
    </source>
</reference>
<organism evidence="2 3">
    <name type="scientific">Georgenia yuyongxinii</name>
    <dbReference type="NCBI Taxonomy" id="2589797"/>
    <lineage>
        <taxon>Bacteria</taxon>
        <taxon>Bacillati</taxon>
        <taxon>Actinomycetota</taxon>
        <taxon>Actinomycetes</taxon>
        <taxon>Micrococcales</taxon>
        <taxon>Bogoriellaceae</taxon>
        <taxon>Georgenia</taxon>
    </lineage>
</organism>
<dbReference type="InterPro" id="IPR019660">
    <property type="entry name" value="Put_sensory_transdc_reg_YbjN"/>
</dbReference>
<protein>
    <submittedName>
        <fullName evidence="2">YbjN domain-containing protein</fullName>
    </submittedName>
</protein>
<dbReference type="EMBL" id="VJXR01000030">
    <property type="protein sequence ID" value="TRW45040.1"/>
    <property type="molecule type" value="Genomic_DNA"/>
</dbReference>
<dbReference type="Pfam" id="PF10722">
    <property type="entry name" value="YbjN"/>
    <property type="match status" value="1"/>
</dbReference>
<evidence type="ECO:0000313" key="2">
    <source>
        <dbReference type="EMBL" id="TRW45040.1"/>
    </source>
</evidence>
<keyword evidence="3" id="KW-1185">Reference proteome</keyword>
<accession>A0A552WQL1</accession>
<comment type="caution">
    <text evidence="2">The sequence shown here is derived from an EMBL/GenBank/DDBJ whole genome shotgun (WGS) entry which is preliminary data.</text>
</comment>
<feature type="compositionally biased region" description="Basic residues" evidence="1">
    <location>
        <begin position="1"/>
        <end position="18"/>
    </location>
</feature>
<dbReference type="AlphaFoldDB" id="A0A552WQL1"/>
<sequence>MLRAGARRRPAQRGRRGLHPSGGRRERQPARTPDPAGRGSGHADDARPRGALPRPCRTAAGWSVVTWAWWRRPRPAAAPPAGQPDQPGQRDPDAGGAAPPARDAGRRPPGPPTLRTSPVAAARLHDVIAARGYHVREEPDGSMSGLWDGYQFQVRLTGEEQDFLSVRGLWGRLVPPELRGAVAQAANDWNRDKIWPTIFTAETAEGLSVRTEIMADVGAGATDRQLLDIVEGGLSAGVQFFQALGRSMPPIEEPSPEI</sequence>
<feature type="region of interest" description="Disordered" evidence="1">
    <location>
        <begin position="74"/>
        <end position="119"/>
    </location>
</feature>
<gene>
    <name evidence="2" type="ORF">FJ693_11055</name>
</gene>
<evidence type="ECO:0000256" key="1">
    <source>
        <dbReference type="SAM" id="MobiDB-lite"/>
    </source>
</evidence>
<feature type="region of interest" description="Disordered" evidence="1">
    <location>
        <begin position="1"/>
        <end position="56"/>
    </location>
</feature>
<evidence type="ECO:0000313" key="3">
    <source>
        <dbReference type="Proteomes" id="UP000318693"/>
    </source>
</evidence>
<proteinExistence type="predicted"/>
<name>A0A552WQL1_9MICO</name>